<feature type="transmembrane region" description="Helical" evidence="1">
    <location>
        <begin position="71"/>
        <end position="96"/>
    </location>
</feature>
<accession>A0A6A6XHW8</accession>
<keyword evidence="3" id="KW-1185">Reference proteome</keyword>
<keyword evidence="1" id="KW-0812">Transmembrane</keyword>
<evidence type="ECO:0000313" key="2">
    <source>
        <dbReference type="EMBL" id="KAF2796086.1"/>
    </source>
</evidence>
<protein>
    <submittedName>
        <fullName evidence="2">Uncharacterized protein</fullName>
    </submittedName>
</protein>
<keyword evidence="1" id="KW-1133">Transmembrane helix</keyword>
<dbReference type="EMBL" id="MU001840">
    <property type="protein sequence ID" value="KAF2796086.1"/>
    <property type="molecule type" value="Genomic_DNA"/>
</dbReference>
<keyword evidence="1" id="KW-0472">Membrane</keyword>
<name>A0A6A6XHW8_9PLEO</name>
<feature type="transmembrane region" description="Helical" evidence="1">
    <location>
        <begin position="609"/>
        <end position="632"/>
    </location>
</feature>
<evidence type="ECO:0000313" key="3">
    <source>
        <dbReference type="Proteomes" id="UP000799757"/>
    </source>
</evidence>
<dbReference type="OrthoDB" id="3692311at2759"/>
<organism evidence="2 3">
    <name type="scientific">Melanomma pulvis-pyrius CBS 109.77</name>
    <dbReference type="NCBI Taxonomy" id="1314802"/>
    <lineage>
        <taxon>Eukaryota</taxon>
        <taxon>Fungi</taxon>
        <taxon>Dikarya</taxon>
        <taxon>Ascomycota</taxon>
        <taxon>Pezizomycotina</taxon>
        <taxon>Dothideomycetes</taxon>
        <taxon>Pleosporomycetidae</taxon>
        <taxon>Pleosporales</taxon>
        <taxon>Melanommataceae</taxon>
        <taxon>Melanomma</taxon>
    </lineage>
</organism>
<reference evidence="2" key="1">
    <citation type="journal article" date="2020" name="Stud. Mycol.">
        <title>101 Dothideomycetes genomes: a test case for predicting lifestyles and emergence of pathogens.</title>
        <authorList>
            <person name="Haridas S."/>
            <person name="Albert R."/>
            <person name="Binder M."/>
            <person name="Bloem J."/>
            <person name="Labutti K."/>
            <person name="Salamov A."/>
            <person name="Andreopoulos B."/>
            <person name="Baker S."/>
            <person name="Barry K."/>
            <person name="Bills G."/>
            <person name="Bluhm B."/>
            <person name="Cannon C."/>
            <person name="Castanera R."/>
            <person name="Culley D."/>
            <person name="Daum C."/>
            <person name="Ezra D."/>
            <person name="Gonzalez J."/>
            <person name="Henrissat B."/>
            <person name="Kuo A."/>
            <person name="Liang C."/>
            <person name="Lipzen A."/>
            <person name="Lutzoni F."/>
            <person name="Magnuson J."/>
            <person name="Mondo S."/>
            <person name="Nolan M."/>
            <person name="Ohm R."/>
            <person name="Pangilinan J."/>
            <person name="Park H.-J."/>
            <person name="Ramirez L."/>
            <person name="Alfaro M."/>
            <person name="Sun H."/>
            <person name="Tritt A."/>
            <person name="Yoshinaga Y."/>
            <person name="Zwiers L.-H."/>
            <person name="Turgeon B."/>
            <person name="Goodwin S."/>
            <person name="Spatafora J."/>
            <person name="Crous P."/>
            <person name="Grigoriev I."/>
        </authorList>
    </citation>
    <scope>NUCLEOTIDE SEQUENCE</scope>
    <source>
        <strain evidence="2">CBS 109.77</strain>
    </source>
</reference>
<gene>
    <name evidence="2" type="ORF">K505DRAFT_359623</name>
</gene>
<proteinExistence type="predicted"/>
<dbReference type="AlphaFoldDB" id="A0A6A6XHW8"/>
<evidence type="ECO:0000256" key="1">
    <source>
        <dbReference type="SAM" id="Phobius"/>
    </source>
</evidence>
<sequence length="714" mass="78338">MNLDLNSNDSRHLGRKLAYASEVSEIPGLPDSPTLPIAQSKSKTWATSVTHVPSWPQDARPLKKRNWISNLYSVGDVILVILPVYFILLGVAVITLNGKPTKDNNFGAKGEFAIHLGPTMFPVVFAAISGRSMKMYARYIAERGANISTLELLMASQSVWGTIESQLLMQRLTLVGPAATAFGLGSTYEGNGKFVDAGALYSAALMAPLKTKIGPQDPWGNVKITTLEAFDLSKANSEGWVIVPTSMSTPEDYASLVGLPLVGLPSDGISRFSLVYNYLSVACGSFNQTPFPGGVDIPDNWKGLYDHGTSPQNTYWTILEEIAPGEVWSNKSTTSNPLENTSFFVDTTSPWLSSPFARRDWPEMGGRLDIFFGNIYQSMSEEKKFRTNRELLYVSLYPMIPVNSGEFGLNVAKYSLRQNHVEAMVRCDQEQCVTEKIMKSLSDTRLASLTGFEHTLISSSFLKEFPKAVTLQFGSSPTERFLTDTSSLPFIQRVGPADQDVAYVNVSLVPPELFSRKLSLSLNTFYQLSMQPTGYFGSLSKNLSEYGPDTLPVTDINAFLPSNLSATANTFLSWYPIFRNAMEHIESPFIGATTTANVTTMREIFVCNFGWLALLLAASGIIFVAGGVALVLKHKTLGPEIFGFVTSMTYDNPYVRIADGTLGGGTTMDAMERARVLKDVKVYIGDVRGDDDTGHIAMASGVPLRKLERDRLYS</sequence>
<dbReference type="Proteomes" id="UP000799757">
    <property type="component" value="Unassembled WGS sequence"/>
</dbReference>